<keyword evidence="1" id="KW-0456">Lyase</keyword>
<name>A0A543CMA6_9ACTN</name>
<dbReference type="PANTHER" id="PTHR12935:SF0">
    <property type="entry name" value="GAMMA-GLUTAMYLCYCLOTRANSFERASE"/>
    <property type="match status" value="1"/>
</dbReference>
<accession>A0A543CMA6</accession>
<keyword evidence="5" id="KW-1185">Reference proteome</keyword>
<dbReference type="Pfam" id="PF13772">
    <property type="entry name" value="AIG2_2"/>
    <property type="match status" value="1"/>
</dbReference>
<dbReference type="AlphaFoldDB" id="A0A543CMA6"/>
<dbReference type="GO" id="GO:0003839">
    <property type="term" value="F:gamma-glutamylcyclotransferase activity"/>
    <property type="evidence" value="ECO:0007669"/>
    <property type="project" value="InterPro"/>
</dbReference>
<proteinExistence type="predicted"/>
<reference evidence="4 5" key="1">
    <citation type="submission" date="2019-06" db="EMBL/GenBank/DDBJ databases">
        <title>Sequencing the genomes of 1000 actinobacteria strains.</title>
        <authorList>
            <person name="Klenk H.-P."/>
        </authorList>
    </citation>
    <scope>NUCLEOTIDE SEQUENCE [LARGE SCALE GENOMIC DNA]</scope>
    <source>
        <strain evidence="4 5">DSM 102200</strain>
    </source>
</reference>
<feature type="active site" description="Proton acceptor" evidence="2">
    <location>
        <position position="79"/>
    </location>
</feature>
<comment type="caution">
    <text evidence="4">The sequence shown here is derived from an EMBL/GenBank/DDBJ whole genome shotgun (WGS) entry which is preliminary data.</text>
</comment>
<gene>
    <name evidence="4" type="ORF">FB559_3859</name>
</gene>
<evidence type="ECO:0000256" key="2">
    <source>
        <dbReference type="PIRSR" id="PIRSR617939-1"/>
    </source>
</evidence>
<evidence type="ECO:0000313" key="4">
    <source>
        <dbReference type="EMBL" id="TQL98238.1"/>
    </source>
</evidence>
<dbReference type="CDD" id="cd06661">
    <property type="entry name" value="GGCT_like"/>
    <property type="match status" value="1"/>
</dbReference>
<dbReference type="SUPFAM" id="SSF110857">
    <property type="entry name" value="Gamma-glutamyl cyclotransferase-like"/>
    <property type="match status" value="1"/>
</dbReference>
<dbReference type="InterPro" id="IPR017939">
    <property type="entry name" value="G-Glutamylcylcotransferase"/>
</dbReference>
<feature type="binding site" evidence="3">
    <location>
        <begin position="4"/>
        <end position="9"/>
    </location>
    <ligand>
        <name>substrate</name>
    </ligand>
</feature>
<organism evidence="4 5">
    <name type="scientific">Actinoallomurus bryophytorum</name>
    <dbReference type="NCBI Taxonomy" id="1490222"/>
    <lineage>
        <taxon>Bacteria</taxon>
        <taxon>Bacillati</taxon>
        <taxon>Actinomycetota</taxon>
        <taxon>Actinomycetes</taxon>
        <taxon>Streptosporangiales</taxon>
        <taxon>Thermomonosporaceae</taxon>
        <taxon>Actinoallomurus</taxon>
    </lineage>
</organism>
<dbReference type="PANTHER" id="PTHR12935">
    <property type="entry name" value="GAMMA-GLUTAMYLCYCLOTRANSFERASE"/>
    <property type="match status" value="1"/>
</dbReference>
<dbReference type="Proteomes" id="UP000316096">
    <property type="component" value="Unassembled WGS sequence"/>
</dbReference>
<evidence type="ECO:0000313" key="5">
    <source>
        <dbReference type="Proteomes" id="UP000316096"/>
    </source>
</evidence>
<sequence length="150" mass="16455">MALYAAYASNMDPDQMARRAPHSPLRTTGWLQDWRLTFGGENVGFEGALATVAEDSGEHVFVSLYDVPDLDEQALDEWEGAALGVYRKTRVRIATLDGDVLAWLYVLDAYEGGLPSARYLGILADAAEKAGAPDDYVKDLRTRPCRSLGD</sequence>
<dbReference type="EMBL" id="VFOZ01000001">
    <property type="protein sequence ID" value="TQL98238.1"/>
    <property type="molecule type" value="Genomic_DNA"/>
</dbReference>
<dbReference type="Gene3D" id="3.10.490.10">
    <property type="entry name" value="Gamma-glutamyl cyclotransferase-like"/>
    <property type="match status" value="1"/>
</dbReference>
<feature type="binding site" evidence="3">
    <location>
        <position position="119"/>
    </location>
    <ligand>
        <name>substrate</name>
    </ligand>
</feature>
<dbReference type="InterPro" id="IPR036568">
    <property type="entry name" value="GGCT-like_sf"/>
</dbReference>
<dbReference type="InterPro" id="IPR013024">
    <property type="entry name" value="GGCT-like"/>
</dbReference>
<protein>
    <submittedName>
        <fullName evidence="4">AIG2 family protein</fullName>
    </submittedName>
</protein>
<dbReference type="OrthoDB" id="3212194at2"/>
<evidence type="ECO:0000256" key="3">
    <source>
        <dbReference type="PIRSR" id="PIRSR617939-2"/>
    </source>
</evidence>
<evidence type="ECO:0000256" key="1">
    <source>
        <dbReference type="ARBA" id="ARBA00023239"/>
    </source>
</evidence>
<dbReference type="RefSeq" id="WP_141956866.1">
    <property type="nucleotide sequence ID" value="NZ_VFOZ01000001.1"/>
</dbReference>